<evidence type="ECO:0000259" key="6">
    <source>
        <dbReference type="Pfam" id="PF05175"/>
    </source>
</evidence>
<feature type="binding site" evidence="5">
    <location>
        <position position="162"/>
    </location>
    <ligand>
        <name>S-adenosyl-L-methionine</name>
        <dbReference type="ChEBI" id="CHEBI:59789"/>
    </ligand>
</feature>
<dbReference type="PANTHER" id="PTHR18895:SF74">
    <property type="entry name" value="MTRF1L RELEASE FACTOR GLUTAMINE METHYLTRANSFERASE"/>
    <property type="match status" value="1"/>
</dbReference>
<proteinExistence type="inferred from homology"/>
<dbReference type="InterPro" id="IPR029063">
    <property type="entry name" value="SAM-dependent_MTases_sf"/>
</dbReference>
<keyword evidence="2 5" id="KW-0808">Transferase</keyword>
<dbReference type="NCBIfam" id="TIGR03534">
    <property type="entry name" value="RF_mod_PrmC"/>
    <property type="match status" value="1"/>
</dbReference>
<dbReference type="InterPro" id="IPR050320">
    <property type="entry name" value="N5-glutamine_MTase"/>
</dbReference>
<keyword evidence="1 5" id="KW-0489">Methyltransferase</keyword>
<evidence type="ECO:0000313" key="8">
    <source>
        <dbReference type="EMBL" id="KGM47732.1"/>
    </source>
</evidence>
<feature type="binding site" evidence="5">
    <location>
        <position position="133"/>
    </location>
    <ligand>
        <name>S-adenosyl-L-methionine</name>
        <dbReference type="ChEBI" id="CHEBI:59789"/>
    </ligand>
</feature>
<dbReference type="Gene3D" id="3.40.50.150">
    <property type="entry name" value="Vaccinia Virus protein VP39"/>
    <property type="match status" value="1"/>
</dbReference>
<comment type="function">
    <text evidence="5">Methylates the class 1 translation termination release factors RF1/PrfA and RF2/PrfB on the glutamine residue of the universally conserved GGQ motif.</text>
</comment>
<evidence type="ECO:0000256" key="5">
    <source>
        <dbReference type="HAMAP-Rule" id="MF_02126"/>
    </source>
</evidence>
<dbReference type="Gene3D" id="1.10.8.10">
    <property type="entry name" value="DNA helicase RuvA subunit, C-terminal domain"/>
    <property type="match status" value="1"/>
</dbReference>
<dbReference type="PANTHER" id="PTHR18895">
    <property type="entry name" value="HEMK METHYLTRANSFERASE"/>
    <property type="match status" value="1"/>
</dbReference>
<dbReference type="InterPro" id="IPR002052">
    <property type="entry name" value="DNA_methylase_N6_adenine_CS"/>
</dbReference>
<dbReference type="NCBIfam" id="TIGR00536">
    <property type="entry name" value="hemK_fam"/>
    <property type="match status" value="1"/>
</dbReference>
<evidence type="ECO:0000259" key="7">
    <source>
        <dbReference type="Pfam" id="PF17827"/>
    </source>
</evidence>
<sequence length="271" mass="28830">MIAATRLLREAGIDGAQGDARRLMADALGIEAGRLTLAGPDPIWDKALARFRDHVGQRLARRPVSRILGWRDFFGLRFRISDQTLDPRPETETLVSEGLAGDFTRVLDLGTGSGCILIALLAGREGATGLGTDLSDGALAVAAENAETLGVAARADFRRSDWFADVEGVFDLIVSNPPYIALEEMAALAPEVSGHDPRLALTDEGDGLACYRIIAGGAPQHLQPGGRLMVEIGWTQGPAVADLFRTAGLSDVRIVPDLDGRDRVVTGRKPG</sequence>
<dbReference type="EMBL" id="AQQX01000008">
    <property type="protein sequence ID" value="KGM47732.1"/>
    <property type="molecule type" value="Genomic_DNA"/>
</dbReference>
<evidence type="ECO:0000256" key="1">
    <source>
        <dbReference type="ARBA" id="ARBA00022603"/>
    </source>
</evidence>
<dbReference type="eggNOG" id="COG2890">
    <property type="taxonomic scope" value="Bacteria"/>
</dbReference>
<dbReference type="Pfam" id="PF17827">
    <property type="entry name" value="PrmC_N"/>
    <property type="match status" value="1"/>
</dbReference>
<keyword evidence="3 5" id="KW-0949">S-adenosyl-L-methionine</keyword>
<reference evidence="8 9" key="1">
    <citation type="journal article" date="2015" name="Antonie Van Leeuwenhoek">
        <title>Pseudooceanicola atlanticus gen. nov. sp. nov., isolated from surface seawater of the Atlantic Ocean and reclassification of Oceanicola batsensis, Oceanicola marinus, Oceanicola nitratireducens, Oceanicola nanhaiensis, Oceanicola antarcticus and Oceanicola flagellatus, as Pseudooceanicola batsensis comb. nov., Pseudooceanicola marinus comb. nov., Pseudooceanicola nitratireducens comb. nov., Pseudooceanicola nanhaiensis comb. nov., Pseudooceanicola antarcticus comb. nov., and Pseudooceanicola flagellatus comb. nov.</title>
        <authorList>
            <person name="Lai Q."/>
            <person name="Li G."/>
            <person name="Liu X."/>
            <person name="Du Y."/>
            <person name="Sun F."/>
            <person name="Shao Z."/>
        </authorList>
    </citation>
    <scope>NUCLEOTIDE SEQUENCE [LARGE SCALE GENOMIC DNA]</scope>
    <source>
        <strain evidence="8 9">22II-s11g</strain>
    </source>
</reference>
<feature type="domain" description="Methyltransferase small" evidence="6">
    <location>
        <begin position="99"/>
        <end position="182"/>
    </location>
</feature>
<feature type="binding site" evidence="5">
    <location>
        <begin position="110"/>
        <end position="114"/>
    </location>
    <ligand>
        <name>S-adenosyl-L-methionine</name>
        <dbReference type="ChEBI" id="CHEBI:59789"/>
    </ligand>
</feature>
<dbReference type="EC" id="2.1.1.297" evidence="5"/>
<dbReference type="GO" id="GO:0003676">
    <property type="term" value="F:nucleic acid binding"/>
    <property type="evidence" value="ECO:0007669"/>
    <property type="project" value="InterPro"/>
</dbReference>
<feature type="binding site" evidence="5">
    <location>
        <begin position="176"/>
        <end position="179"/>
    </location>
    <ligand>
        <name>substrate</name>
    </ligand>
</feature>
<gene>
    <name evidence="5" type="primary">prmC</name>
    <name evidence="8" type="ORF">ATO9_16840</name>
</gene>
<keyword evidence="9" id="KW-1185">Reference proteome</keyword>
<dbReference type="CDD" id="cd02440">
    <property type="entry name" value="AdoMet_MTases"/>
    <property type="match status" value="1"/>
</dbReference>
<dbReference type="AlphaFoldDB" id="A0A0A0EET7"/>
<dbReference type="STRING" id="1461694.ATO9_16840"/>
<evidence type="ECO:0000256" key="2">
    <source>
        <dbReference type="ARBA" id="ARBA00022679"/>
    </source>
</evidence>
<dbReference type="OrthoDB" id="9800643at2"/>
<dbReference type="Pfam" id="PF05175">
    <property type="entry name" value="MTS"/>
    <property type="match status" value="1"/>
</dbReference>
<dbReference type="PROSITE" id="PS00092">
    <property type="entry name" value="N6_MTASE"/>
    <property type="match status" value="1"/>
</dbReference>
<organism evidence="8 9">
    <name type="scientific">Pseudooceanicola atlanticus</name>
    <dbReference type="NCBI Taxonomy" id="1461694"/>
    <lineage>
        <taxon>Bacteria</taxon>
        <taxon>Pseudomonadati</taxon>
        <taxon>Pseudomonadota</taxon>
        <taxon>Alphaproteobacteria</taxon>
        <taxon>Rhodobacterales</taxon>
        <taxon>Paracoccaceae</taxon>
        <taxon>Pseudooceanicola</taxon>
    </lineage>
</organism>
<dbReference type="GO" id="GO:0102559">
    <property type="term" value="F:peptide chain release factor N(5)-glutamine methyltransferase activity"/>
    <property type="evidence" value="ECO:0007669"/>
    <property type="project" value="UniProtKB-EC"/>
</dbReference>
<feature type="binding site" evidence="5">
    <location>
        <position position="176"/>
    </location>
    <ligand>
        <name>S-adenosyl-L-methionine</name>
        <dbReference type="ChEBI" id="CHEBI:59789"/>
    </ligand>
</feature>
<comment type="similarity">
    <text evidence="5">Belongs to the protein N5-glutamine methyltransferase family. PrmC subfamily.</text>
</comment>
<evidence type="ECO:0000313" key="9">
    <source>
        <dbReference type="Proteomes" id="UP000030004"/>
    </source>
</evidence>
<evidence type="ECO:0000256" key="3">
    <source>
        <dbReference type="ARBA" id="ARBA00022691"/>
    </source>
</evidence>
<dbReference type="GO" id="GO:0032259">
    <property type="term" value="P:methylation"/>
    <property type="evidence" value="ECO:0007669"/>
    <property type="project" value="UniProtKB-KW"/>
</dbReference>
<dbReference type="InterPro" id="IPR019874">
    <property type="entry name" value="RF_methyltr_PrmC"/>
</dbReference>
<dbReference type="InterPro" id="IPR007848">
    <property type="entry name" value="Small_mtfrase_dom"/>
</dbReference>
<comment type="catalytic activity">
    <reaction evidence="4 5">
        <text>L-glutaminyl-[peptide chain release factor] + S-adenosyl-L-methionine = N(5)-methyl-L-glutaminyl-[peptide chain release factor] + S-adenosyl-L-homocysteine + H(+)</text>
        <dbReference type="Rhea" id="RHEA:42896"/>
        <dbReference type="Rhea" id="RHEA-COMP:10271"/>
        <dbReference type="Rhea" id="RHEA-COMP:10272"/>
        <dbReference type="ChEBI" id="CHEBI:15378"/>
        <dbReference type="ChEBI" id="CHEBI:30011"/>
        <dbReference type="ChEBI" id="CHEBI:57856"/>
        <dbReference type="ChEBI" id="CHEBI:59789"/>
        <dbReference type="ChEBI" id="CHEBI:61891"/>
        <dbReference type="EC" id="2.1.1.297"/>
    </reaction>
</comment>
<comment type="caution">
    <text evidence="8">The sequence shown here is derived from an EMBL/GenBank/DDBJ whole genome shotgun (WGS) entry which is preliminary data.</text>
</comment>
<dbReference type="HAMAP" id="MF_02126">
    <property type="entry name" value="RF_methyltr_PrmC"/>
    <property type="match status" value="1"/>
</dbReference>
<dbReference type="InterPro" id="IPR004556">
    <property type="entry name" value="HemK-like"/>
</dbReference>
<accession>A0A0A0EET7</accession>
<dbReference type="Proteomes" id="UP000030004">
    <property type="component" value="Unassembled WGS sequence"/>
</dbReference>
<feature type="domain" description="Release factor glutamine methyltransferase N-terminal" evidence="7">
    <location>
        <begin position="4"/>
        <end position="69"/>
    </location>
</feature>
<protein>
    <recommendedName>
        <fullName evidence="5">Release factor glutamine methyltransferase</fullName>
        <shortName evidence="5">RF MTase</shortName>
        <ecNumber evidence="5">2.1.1.297</ecNumber>
    </recommendedName>
    <alternativeName>
        <fullName evidence="5">N5-glutamine methyltransferase PrmC</fullName>
    </alternativeName>
    <alternativeName>
        <fullName evidence="5">Protein-(glutamine-N5) MTase PrmC</fullName>
    </alternativeName>
    <alternativeName>
        <fullName evidence="5">Protein-glutamine N-methyltransferase PrmC</fullName>
    </alternativeName>
</protein>
<evidence type="ECO:0000256" key="4">
    <source>
        <dbReference type="ARBA" id="ARBA00048391"/>
    </source>
</evidence>
<dbReference type="InterPro" id="IPR040758">
    <property type="entry name" value="PrmC_N"/>
</dbReference>
<name>A0A0A0EET7_9RHOB</name>
<dbReference type="SUPFAM" id="SSF53335">
    <property type="entry name" value="S-adenosyl-L-methionine-dependent methyltransferases"/>
    <property type="match status" value="1"/>
</dbReference>